<dbReference type="KEGG" id="vg:80034673"/>
<dbReference type="GO" id="GO:0019028">
    <property type="term" value="C:viral capsid"/>
    <property type="evidence" value="ECO:0007669"/>
    <property type="project" value="UniProtKB-KW"/>
</dbReference>
<sequence length="339" mass="36240">MALWTDLITPAELTGYVRTALEDLEVNQASLAPWLPNTFVNDINVRFVKGQAGLVAEASFRAFDAEPEIAGGVTGQRVTLEMLPLGQKRIISEYDQLRARNASDEVLRNSILKEAKNVARAIADRIERLRGTVLETGKATVNQGNVIFDDDFGRTAGHTLTAAQLWSTSSVDRLTYLQTLVATYKATNDGQAPGAIVTSGRVMTALAAGDQFKTTLVGGATRPAIASEVRDYLIAADLPPVTVYDRRTSGGRVLSDDRLLLLPAPVNPMEGESELGGTFWGQTLTSQESDYELADVEQPGVVVGAHKATSIPHIATVESDAIALPVLANANLSLAAKVL</sequence>
<accession>A0A9E7V2J0</accession>
<dbReference type="Proteomes" id="UP001156221">
    <property type="component" value="Segment"/>
</dbReference>
<protein>
    <submittedName>
        <fullName evidence="1">Major capsid protein</fullName>
    </submittedName>
</protein>
<name>A0A9E7V2J0_9CAUD</name>
<dbReference type="Pfam" id="PF03864">
    <property type="entry name" value="Phage_cap_E"/>
    <property type="match status" value="1"/>
</dbReference>
<reference evidence="1" key="1">
    <citation type="submission" date="2022-10" db="EMBL/GenBank/DDBJ databases">
        <authorList>
            <person name="Shreffler J."/>
            <person name="Spring A.M."/>
            <person name="Klyczek K."/>
            <person name="Garlena R.A."/>
            <person name="Russell D.A."/>
            <person name="Pope W.H."/>
            <person name="Jacobs-Sera D."/>
            <person name="Hatfull G.F."/>
        </authorList>
    </citation>
    <scope>NUCLEOTIDE SEQUENCE</scope>
</reference>
<dbReference type="Gene3D" id="3.90.1690.10">
    <property type="entry name" value="phage-related protein like domain"/>
    <property type="match status" value="1"/>
</dbReference>
<gene>
    <name evidence="1" type="primary">9</name>
    <name evidence="1" type="ORF">SEA_BAUER_9</name>
</gene>
<organism evidence="1 2">
    <name type="scientific">Arthrobacter phage Bauer</name>
    <dbReference type="NCBI Taxonomy" id="2985648"/>
    <lineage>
        <taxon>Viruses</taxon>
        <taxon>Duplodnaviria</taxon>
        <taxon>Heunggongvirae</taxon>
        <taxon>Uroviricota</taxon>
        <taxon>Caudoviricetes</taxon>
        <taxon>Bauervirus</taxon>
        <taxon>Bauervirus bauer</taxon>
    </lineage>
</organism>
<evidence type="ECO:0000313" key="2">
    <source>
        <dbReference type="Proteomes" id="UP001156221"/>
    </source>
</evidence>
<dbReference type="EMBL" id="OP580516">
    <property type="protein sequence ID" value="UYM26558.1"/>
    <property type="molecule type" value="Genomic_DNA"/>
</dbReference>
<keyword evidence="2" id="KW-1185">Reference proteome</keyword>
<evidence type="ECO:0000313" key="1">
    <source>
        <dbReference type="EMBL" id="UYM26558.1"/>
    </source>
</evidence>
<dbReference type="GeneID" id="80034673"/>
<dbReference type="RefSeq" id="YP_010761302.1">
    <property type="nucleotide sequence ID" value="NC_073594.1"/>
</dbReference>
<dbReference type="InterPro" id="IPR053738">
    <property type="entry name" value="Lambda_capsid_assembly"/>
</dbReference>
<proteinExistence type="predicted"/>
<dbReference type="InterPro" id="IPR005564">
    <property type="entry name" value="Major_capsid_GpE"/>
</dbReference>